<evidence type="ECO:0000259" key="6">
    <source>
        <dbReference type="PROSITE" id="PS51194"/>
    </source>
</evidence>
<dbReference type="PANTHER" id="PTHR47961:SF6">
    <property type="entry name" value="DNA-DIRECTED DNA POLYMERASE"/>
    <property type="match status" value="1"/>
</dbReference>
<dbReference type="SMART" id="SM00490">
    <property type="entry name" value="HELICc"/>
    <property type="match status" value="1"/>
</dbReference>
<gene>
    <name evidence="7" type="ORF">GCM10007291_49920</name>
</gene>
<keyword evidence="4" id="KW-0067">ATP-binding</keyword>
<keyword evidence="8" id="KW-1185">Reference proteome</keyword>
<dbReference type="InterPro" id="IPR027417">
    <property type="entry name" value="P-loop_NTPase"/>
</dbReference>
<dbReference type="Gene3D" id="3.40.50.300">
    <property type="entry name" value="P-loop containing nucleotide triphosphate hydrolases"/>
    <property type="match status" value="2"/>
</dbReference>
<evidence type="ECO:0000313" key="7">
    <source>
        <dbReference type="EMBL" id="GHC42053.1"/>
    </source>
</evidence>
<evidence type="ECO:0000259" key="5">
    <source>
        <dbReference type="PROSITE" id="PS51192"/>
    </source>
</evidence>
<dbReference type="PROSITE" id="PS51192">
    <property type="entry name" value="HELICASE_ATP_BIND_1"/>
    <property type="match status" value="1"/>
</dbReference>
<dbReference type="Proteomes" id="UP000658305">
    <property type="component" value="Unassembled WGS sequence"/>
</dbReference>
<accession>A0ABQ3FUQ7</accession>
<dbReference type="InterPro" id="IPR011545">
    <property type="entry name" value="DEAD/DEAH_box_helicase_dom"/>
</dbReference>
<keyword evidence="3" id="KW-0347">Helicase</keyword>
<proteinExistence type="predicted"/>
<evidence type="ECO:0000256" key="1">
    <source>
        <dbReference type="ARBA" id="ARBA00022741"/>
    </source>
</evidence>
<dbReference type="InterPro" id="IPR050474">
    <property type="entry name" value="Hel308_SKI2-like"/>
</dbReference>
<organism evidence="7 8">
    <name type="scientific">Gemmobacter nanjingensis</name>
    <dbReference type="NCBI Taxonomy" id="488454"/>
    <lineage>
        <taxon>Bacteria</taxon>
        <taxon>Pseudomonadati</taxon>
        <taxon>Pseudomonadota</taxon>
        <taxon>Alphaproteobacteria</taxon>
        <taxon>Rhodobacterales</taxon>
        <taxon>Paracoccaceae</taxon>
        <taxon>Gemmobacter</taxon>
    </lineage>
</organism>
<feature type="domain" description="Helicase ATP-binding" evidence="5">
    <location>
        <begin position="310"/>
        <end position="471"/>
    </location>
</feature>
<dbReference type="InterPro" id="IPR014001">
    <property type="entry name" value="Helicase_ATP-bd"/>
</dbReference>
<dbReference type="Pfam" id="PF00270">
    <property type="entry name" value="DEAD"/>
    <property type="match status" value="1"/>
</dbReference>
<keyword evidence="1" id="KW-0547">Nucleotide-binding</keyword>
<dbReference type="SMART" id="SM00487">
    <property type="entry name" value="DEXDc"/>
    <property type="match status" value="1"/>
</dbReference>
<keyword evidence="2" id="KW-0378">Hydrolase</keyword>
<dbReference type="Pfam" id="PF00271">
    <property type="entry name" value="Helicase_C"/>
    <property type="match status" value="1"/>
</dbReference>
<dbReference type="SUPFAM" id="SSF52540">
    <property type="entry name" value="P-loop containing nucleoside triphosphate hydrolases"/>
    <property type="match status" value="1"/>
</dbReference>
<reference evidence="8" key="1">
    <citation type="journal article" date="2019" name="Int. J. Syst. Evol. Microbiol.">
        <title>The Global Catalogue of Microorganisms (GCM) 10K type strain sequencing project: providing services to taxonomists for standard genome sequencing and annotation.</title>
        <authorList>
            <consortium name="The Broad Institute Genomics Platform"/>
            <consortium name="The Broad Institute Genome Sequencing Center for Infectious Disease"/>
            <person name="Wu L."/>
            <person name="Ma J."/>
        </authorList>
    </citation>
    <scope>NUCLEOTIDE SEQUENCE [LARGE SCALE GENOMIC DNA]</scope>
    <source>
        <strain evidence="8">KCTC 23298</strain>
    </source>
</reference>
<dbReference type="InterPro" id="IPR001650">
    <property type="entry name" value="Helicase_C-like"/>
</dbReference>
<evidence type="ECO:0008006" key="9">
    <source>
        <dbReference type="Google" id="ProtNLM"/>
    </source>
</evidence>
<feature type="domain" description="Helicase C-terminal" evidence="6">
    <location>
        <begin position="588"/>
        <end position="798"/>
    </location>
</feature>
<protein>
    <recommendedName>
        <fullName evidence="9">DEAD/DEAH box helicase</fullName>
    </recommendedName>
</protein>
<evidence type="ECO:0000256" key="4">
    <source>
        <dbReference type="ARBA" id="ARBA00022840"/>
    </source>
</evidence>
<evidence type="ECO:0000256" key="2">
    <source>
        <dbReference type="ARBA" id="ARBA00022801"/>
    </source>
</evidence>
<evidence type="ECO:0000313" key="8">
    <source>
        <dbReference type="Proteomes" id="UP000658305"/>
    </source>
</evidence>
<comment type="caution">
    <text evidence="7">The sequence shown here is derived from an EMBL/GenBank/DDBJ whole genome shotgun (WGS) entry which is preliminary data.</text>
</comment>
<evidence type="ECO:0000256" key="3">
    <source>
        <dbReference type="ARBA" id="ARBA00022806"/>
    </source>
</evidence>
<dbReference type="PROSITE" id="PS51194">
    <property type="entry name" value="HELICASE_CTER"/>
    <property type="match status" value="1"/>
</dbReference>
<name>A0ABQ3FUQ7_9RHOB</name>
<dbReference type="PANTHER" id="PTHR47961">
    <property type="entry name" value="DNA POLYMERASE THETA, PUTATIVE (AFU_ORTHOLOGUE AFUA_1G05260)-RELATED"/>
    <property type="match status" value="1"/>
</dbReference>
<sequence>MFDPTTAALIRAAPPLEGLDLDNLPKRLTEAFADIVSARIRLRGAAVEADDAALVATVNELRRIAAAHETYAALLHDRENRASAAFVAASAHQAISLARRGIETPSQVDVAAVSSDVCATLLFLLAEAHADAAEAAKRIAPRQSARPIERALLLAIRNLAQGRLGAVISAEEPVIDVDGTDLDIRALEALQLLLLRGVTSLARQLNLRIDVAPEAGGLVPASMLFAQVRALASEPIEGAGLDGETLLSLYPGPLHLANLLLGLEGDLLGTALCRIPTPGGVDDSGWWQTLRRMARQRPFLWRNHREAVEKGYLERGVSSAISFPTGGGKSTLAELKIATALLRGERVIFLAPTHALVGQTKRSLEGTFQDYSVLADVDEDAGIGNVVVLGEVTVMTPERCLMLLSVDRDAFTDLGLIVFDECHLLHPREDDRSRRGLDAMLAVLNLTSVAPGADLLLLSAMMKNTQEIAGWIAYLTGRQCLQLDLNWKPTRQVRGCVVYPAEQIKALNELLAHARIDYPDHDKPPVSVSRALLAQPFGLFSLLQTWSTTDRSDYALLQLFSDRRLLSSGRTDAGKWYLTPNGNETSGSLAAAAASAGMKTLVFVQTTIFCESCVKDYPARVAASQIKLTEDEQKWRTLAEEEMGGASYCFMKLAADGTLTTGSASHHALLLREERELHESLFRRPDGIKVLFATSTLAQGMNLPSEVVIISGDSRFDPQADKMQKLEAHELLNAAGRAGRAGEGAQGFVLLVPSKVIDFDDKNSRINGHWMELQAIFEQADQCLVIDDPLKIVLDRIHDGVTQTGASAYLLSKLPLAIAGADDDPAAVLLKKSFSVYRATLASDADWVSTRIASALDARATLDLPETDRWIEQISGATGLSVAVLLRIVERLDAGAFSGTALEAVVGLLDWLDTNPSQLLNLVRSESLEEMFGTPYKALADDEARGKHALLWLRKLWPIWMSGAPLCEIEKAFLGRTTNLKHCRNARVFASRLVPDLAFLASLPGRLHAGRLRAAEGETSVPIVLATLGSIVREGCDSPDSLAVRIHLTRSVSRVSARKHYDAIRLHIRPGGPSESFDDTLDRIRTADILSAFDDIDDFGDFGGDG</sequence>
<dbReference type="RefSeq" id="WP_189383116.1">
    <property type="nucleotide sequence ID" value="NZ_BMYI01000051.1"/>
</dbReference>
<dbReference type="EMBL" id="BMYI01000051">
    <property type="protein sequence ID" value="GHC42053.1"/>
    <property type="molecule type" value="Genomic_DNA"/>
</dbReference>